<evidence type="ECO:0000256" key="8">
    <source>
        <dbReference type="ARBA" id="ARBA00023278"/>
    </source>
</evidence>
<feature type="transmembrane region" description="Helical" evidence="11">
    <location>
        <begin position="80"/>
        <end position="101"/>
    </location>
</feature>
<gene>
    <name evidence="12" type="ORF">HPP92_008949</name>
</gene>
<keyword evidence="5" id="KW-0654">Proteoglycan</keyword>
<dbReference type="AlphaFoldDB" id="A0A835RDC5"/>
<protein>
    <submittedName>
        <fullName evidence="12">Uncharacterized protein</fullName>
    </submittedName>
</protein>
<evidence type="ECO:0000256" key="11">
    <source>
        <dbReference type="SAM" id="Phobius"/>
    </source>
</evidence>
<dbReference type="InterPro" id="IPR039281">
    <property type="entry name" value="AGP3/12/13/14/21"/>
</dbReference>
<dbReference type="Proteomes" id="UP000639772">
    <property type="component" value="Unassembled WGS sequence"/>
</dbReference>
<evidence type="ECO:0000256" key="7">
    <source>
        <dbReference type="ARBA" id="ARBA00023180"/>
    </source>
</evidence>
<proteinExistence type="inferred from homology"/>
<evidence type="ECO:0000313" key="13">
    <source>
        <dbReference type="Proteomes" id="UP000639772"/>
    </source>
</evidence>
<evidence type="ECO:0000256" key="3">
    <source>
        <dbReference type="ARBA" id="ARBA00022622"/>
    </source>
</evidence>
<feature type="transmembrane region" description="Helical" evidence="11">
    <location>
        <begin position="113"/>
        <end position="134"/>
    </location>
</feature>
<evidence type="ECO:0000256" key="5">
    <source>
        <dbReference type="ARBA" id="ARBA00022974"/>
    </source>
</evidence>
<sequence>MLAGQYQLSMTCFHTFVHVLASRVEITCRPVDPMYELLNTKWVKLLNLQSPINLFHFLFFSEIVPVCLRGAEMASIRSKALAFLAIACVAAASLVGIASAADAPAPSPASGAAFASAPVAAAVLLSSAAFFGVFRG</sequence>
<dbReference type="PANTHER" id="PTHR34114">
    <property type="entry name" value="ARABINOGALACTAN PEPTIDE 1"/>
    <property type="match status" value="1"/>
</dbReference>
<comment type="caution">
    <text evidence="12">The sequence shown here is derived from an EMBL/GenBank/DDBJ whole genome shotgun (WGS) entry which is preliminary data.</text>
</comment>
<evidence type="ECO:0000256" key="6">
    <source>
        <dbReference type="ARBA" id="ARBA00023136"/>
    </source>
</evidence>
<keyword evidence="4" id="KW-0732">Signal</keyword>
<keyword evidence="6 11" id="KW-0472">Membrane</keyword>
<keyword evidence="3" id="KW-0336">GPI-anchor</keyword>
<keyword evidence="11" id="KW-0812">Transmembrane</keyword>
<evidence type="ECO:0000256" key="4">
    <source>
        <dbReference type="ARBA" id="ARBA00022729"/>
    </source>
</evidence>
<accession>A0A835RDC5</accession>
<evidence type="ECO:0000256" key="9">
    <source>
        <dbReference type="ARBA" id="ARBA00023288"/>
    </source>
</evidence>
<dbReference type="GO" id="GO:0012505">
    <property type="term" value="C:endomembrane system"/>
    <property type="evidence" value="ECO:0007669"/>
    <property type="project" value="UniProtKB-SubCell"/>
</dbReference>
<name>A0A835RDC5_VANPL</name>
<comment type="subcellular location">
    <subcellularLocation>
        <location evidence="10">Endomembrane system</location>
        <topology evidence="10">Lipid-anchor</topology>
    </subcellularLocation>
    <subcellularLocation>
        <location evidence="1">Membrane</location>
        <topology evidence="1">Lipid-anchor</topology>
        <topology evidence="1">GPI-anchor</topology>
    </subcellularLocation>
</comment>
<keyword evidence="9" id="KW-0449">Lipoprotein</keyword>
<comment type="similarity">
    <text evidence="2">Belongs to the AG-peptide AGP family.</text>
</comment>
<keyword evidence="8" id="KW-0379">Hydroxylation</keyword>
<evidence type="ECO:0000256" key="10">
    <source>
        <dbReference type="ARBA" id="ARBA00037868"/>
    </source>
</evidence>
<dbReference type="EMBL" id="JADCNM010000004">
    <property type="protein sequence ID" value="KAG0486854.1"/>
    <property type="molecule type" value="Genomic_DNA"/>
</dbReference>
<dbReference type="GO" id="GO:0098552">
    <property type="term" value="C:side of membrane"/>
    <property type="evidence" value="ECO:0007669"/>
    <property type="project" value="UniProtKB-KW"/>
</dbReference>
<evidence type="ECO:0000256" key="1">
    <source>
        <dbReference type="ARBA" id="ARBA00004589"/>
    </source>
</evidence>
<organism evidence="12 13">
    <name type="scientific">Vanilla planifolia</name>
    <name type="common">Vanilla</name>
    <dbReference type="NCBI Taxonomy" id="51239"/>
    <lineage>
        <taxon>Eukaryota</taxon>
        <taxon>Viridiplantae</taxon>
        <taxon>Streptophyta</taxon>
        <taxon>Embryophyta</taxon>
        <taxon>Tracheophyta</taxon>
        <taxon>Spermatophyta</taxon>
        <taxon>Magnoliopsida</taxon>
        <taxon>Liliopsida</taxon>
        <taxon>Asparagales</taxon>
        <taxon>Orchidaceae</taxon>
        <taxon>Vanilloideae</taxon>
        <taxon>Vanilleae</taxon>
        <taxon>Vanilla</taxon>
    </lineage>
</organism>
<evidence type="ECO:0000256" key="2">
    <source>
        <dbReference type="ARBA" id="ARBA00005835"/>
    </source>
</evidence>
<keyword evidence="11" id="KW-1133">Transmembrane helix</keyword>
<evidence type="ECO:0000313" key="12">
    <source>
        <dbReference type="EMBL" id="KAG0486854.1"/>
    </source>
</evidence>
<reference evidence="12 13" key="1">
    <citation type="journal article" date="2020" name="Nat. Food">
        <title>A phased Vanilla planifolia genome enables genetic improvement of flavour and production.</title>
        <authorList>
            <person name="Hasing T."/>
            <person name="Tang H."/>
            <person name="Brym M."/>
            <person name="Khazi F."/>
            <person name="Huang T."/>
            <person name="Chambers A.H."/>
        </authorList>
    </citation>
    <scope>NUCLEOTIDE SEQUENCE [LARGE SCALE GENOMIC DNA]</scope>
    <source>
        <tissue evidence="12">Leaf</tissue>
    </source>
</reference>
<dbReference type="PANTHER" id="PTHR34114:SF3">
    <property type="entry name" value="OS01G0559750 PROTEIN"/>
    <property type="match status" value="1"/>
</dbReference>
<keyword evidence="7" id="KW-0325">Glycoprotein</keyword>